<organism evidence="2 3">
    <name type="scientific">Methylorubrum extorquens</name>
    <name type="common">Methylobacterium dichloromethanicum</name>
    <name type="synonym">Methylobacterium extorquens</name>
    <dbReference type="NCBI Taxonomy" id="408"/>
    <lineage>
        <taxon>Bacteria</taxon>
        <taxon>Pseudomonadati</taxon>
        <taxon>Pseudomonadota</taxon>
        <taxon>Alphaproteobacteria</taxon>
        <taxon>Hyphomicrobiales</taxon>
        <taxon>Methylobacteriaceae</taxon>
        <taxon>Methylorubrum</taxon>
    </lineage>
</organism>
<feature type="region of interest" description="Disordered" evidence="1">
    <location>
        <begin position="36"/>
        <end position="61"/>
    </location>
</feature>
<name>A0A2N9AK12_METEX</name>
<sequence length="61" mass="6584">MPGRGRRRPSLIGLYQQNQAIARSRVSGFTARAFQGVSPGQHRAERTSEEPMQSAEAGAGD</sequence>
<evidence type="ECO:0000313" key="2">
    <source>
        <dbReference type="EMBL" id="SOR27711.1"/>
    </source>
</evidence>
<reference evidence="3" key="1">
    <citation type="submission" date="2017-10" db="EMBL/GenBank/DDBJ databases">
        <authorList>
            <person name="Regsiter A."/>
            <person name="William W."/>
        </authorList>
    </citation>
    <scope>NUCLEOTIDE SEQUENCE [LARGE SCALE GENOMIC DNA]</scope>
</reference>
<dbReference type="AlphaFoldDB" id="A0A2N9AK12"/>
<accession>A0A2N9AK12</accession>
<proteinExistence type="predicted"/>
<dbReference type="Proteomes" id="UP000233769">
    <property type="component" value="Chromosome tk0001"/>
</dbReference>
<dbReference type="EMBL" id="LT962688">
    <property type="protein sequence ID" value="SOR27711.1"/>
    <property type="molecule type" value="Genomic_DNA"/>
</dbReference>
<evidence type="ECO:0000256" key="1">
    <source>
        <dbReference type="SAM" id="MobiDB-lite"/>
    </source>
</evidence>
<protein>
    <submittedName>
        <fullName evidence="2">Uncharacterized protein</fullName>
    </submittedName>
</protein>
<evidence type="ECO:0000313" key="3">
    <source>
        <dbReference type="Proteomes" id="UP000233769"/>
    </source>
</evidence>
<gene>
    <name evidence="2" type="ORF">TK0001_1109</name>
</gene>